<keyword evidence="3" id="KW-1185">Reference proteome</keyword>
<evidence type="ECO:0000313" key="3">
    <source>
        <dbReference type="Proteomes" id="UP000516148"/>
    </source>
</evidence>
<dbReference type="InterPro" id="IPR009325">
    <property type="entry name" value="DUF983"/>
</dbReference>
<name>A0A7H0LGK6_9SPHN</name>
<dbReference type="Pfam" id="PF06170">
    <property type="entry name" value="DUF983"/>
    <property type="match status" value="1"/>
</dbReference>
<keyword evidence="1" id="KW-0812">Transmembrane</keyword>
<keyword evidence="1" id="KW-1133">Transmembrane helix</keyword>
<evidence type="ECO:0000313" key="2">
    <source>
        <dbReference type="EMBL" id="QNQ08809.1"/>
    </source>
</evidence>
<reference evidence="2 3" key="1">
    <citation type="submission" date="2020-09" db="EMBL/GenBank/DDBJ databases">
        <title>Sphingomonas sp., a new species isolated from pork steak.</title>
        <authorList>
            <person name="Heidler von Heilborn D."/>
        </authorList>
    </citation>
    <scope>NUCLEOTIDE SEQUENCE [LARGE SCALE GENOMIC DNA]</scope>
    <source>
        <strain evidence="3">S8-3T</strain>
    </source>
</reference>
<accession>A0A7H0LGK6</accession>
<dbReference type="KEGG" id="spap:H3Z74_19120"/>
<sequence>MARRLKPLPSRRVSRRPTSPAFRSIINPIHGVSAAPDLTTAPTPAQVAIKGLCPRCGAKTLFAGLAAFAPNCPNCGLDFDSFNVGDGPAAFLTLILGAIVVAMAITTELTLHPPLWLHMLIWIPVTAAGVVGSLRAVKGVLIALEYRNAAREGRIKGEDA</sequence>
<gene>
    <name evidence="2" type="ORF">H3Z74_19120</name>
</gene>
<dbReference type="Proteomes" id="UP000516148">
    <property type="component" value="Chromosome"/>
</dbReference>
<dbReference type="AlphaFoldDB" id="A0A7H0LGK6"/>
<feature type="transmembrane region" description="Helical" evidence="1">
    <location>
        <begin position="89"/>
        <end position="109"/>
    </location>
</feature>
<organism evidence="2 3">
    <name type="scientific">Sphingomonas alpina</name>
    <dbReference type="NCBI Taxonomy" id="653931"/>
    <lineage>
        <taxon>Bacteria</taxon>
        <taxon>Pseudomonadati</taxon>
        <taxon>Pseudomonadota</taxon>
        <taxon>Alphaproteobacteria</taxon>
        <taxon>Sphingomonadales</taxon>
        <taxon>Sphingomonadaceae</taxon>
        <taxon>Sphingomonas</taxon>
    </lineage>
</organism>
<dbReference type="EMBL" id="CP061038">
    <property type="protein sequence ID" value="QNQ08809.1"/>
    <property type="molecule type" value="Genomic_DNA"/>
</dbReference>
<keyword evidence="1" id="KW-0472">Membrane</keyword>
<evidence type="ECO:0000256" key="1">
    <source>
        <dbReference type="SAM" id="Phobius"/>
    </source>
</evidence>
<feature type="transmembrane region" description="Helical" evidence="1">
    <location>
        <begin position="115"/>
        <end position="137"/>
    </location>
</feature>
<protein>
    <submittedName>
        <fullName evidence="2">DUF983 domain-containing protein</fullName>
    </submittedName>
</protein>
<proteinExistence type="predicted"/>